<organism evidence="2 3">
    <name type="scientific">Haematococcus lacustris</name>
    <name type="common">Green alga</name>
    <name type="synonym">Haematococcus pluvialis</name>
    <dbReference type="NCBI Taxonomy" id="44745"/>
    <lineage>
        <taxon>Eukaryota</taxon>
        <taxon>Viridiplantae</taxon>
        <taxon>Chlorophyta</taxon>
        <taxon>core chlorophytes</taxon>
        <taxon>Chlorophyceae</taxon>
        <taxon>CS clade</taxon>
        <taxon>Chlamydomonadales</taxon>
        <taxon>Haematococcaceae</taxon>
        <taxon>Haematococcus</taxon>
    </lineage>
</organism>
<evidence type="ECO:0000313" key="3">
    <source>
        <dbReference type="Proteomes" id="UP000485058"/>
    </source>
</evidence>
<evidence type="ECO:0000256" key="1">
    <source>
        <dbReference type="SAM" id="Phobius"/>
    </source>
</evidence>
<feature type="transmembrane region" description="Helical" evidence="1">
    <location>
        <begin position="7"/>
        <end position="29"/>
    </location>
</feature>
<reference evidence="2 3" key="1">
    <citation type="submission" date="2020-02" db="EMBL/GenBank/DDBJ databases">
        <title>Draft genome sequence of Haematococcus lacustris strain NIES-144.</title>
        <authorList>
            <person name="Morimoto D."/>
            <person name="Nakagawa S."/>
            <person name="Yoshida T."/>
            <person name="Sawayama S."/>
        </authorList>
    </citation>
    <scope>NUCLEOTIDE SEQUENCE [LARGE SCALE GENOMIC DNA]</scope>
    <source>
        <strain evidence="2 3">NIES-144</strain>
    </source>
</reference>
<keyword evidence="3" id="KW-1185">Reference proteome</keyword>
<dbReference type="EMBL" id="BLLF01000413">
    <property type="protein sequence ID" value="GFH11548.1"/>
    <property type="molecule type" value="Genomic_DNA"/>
</dbReference>
<keyword evidence="1" id="KW-1133">Transmembrane helix</keyword>
<evidence type="ECO:0000313" key="2">
    <source>
        <dbReference type="EMBL" id="GFH11548.1"/>
    </source>
</evidence>
<keyword evidence="1" id="KW-0472">Membrane</keyword>
<comment type="caution">
    <text evidence="2">The sequence shown here is derived from an EMBL/GenBank/DDBJ whole genome shotgun (WGS) entry which is preliminary data.</text>
</comment>
<keyword evidence="1" id="KW-0812">Transmembrane</keyword>
<accession>A0A699YV71</accession>
<sequence>MGLIRNIASFSVALGVWAVVYPMAIQWSLDGLMEKRLAMYDEMVKLHAVAQTQKELYPSGVPRHH</sequence>
<feature type="non-terminal residue" evidence="2">
    <location>
        <position position="1"/>
    </location>
</feature>
<dbReference type="Proteomes" id="UP000485058">
    <property type="component" value="Unassembled WGS sequence"/>
</dbReference>
<name>A0A699YV71_HAELA</name>
<gene>
    <name evidence="2" type="ORF">HaLaN_07062</name>
</gene>
<protein>
    <submittedName>
        <fullName evidence="2">Uncharacterized protein</fullName>
    </submittedName>
</protein>
<proteinExistence type="predicted"/>
<dbReference type="AlphaFoldDB" id="A0A699YV71"/>